<evidence type="ECO:0000313" key="3">
    <source>
        <dbReference type="EMBL" id="AWX71013.1"/>
    </source>
</evidence>
<dbReference type="Gene3D" id="3.10.450.560">
    <property type="match status" value="1"/>
</dbReference>
<keyword evidence="1" id="KW-0812">Transmembrane</keyword>
<gene>
    <name evidence="3" type="ORF">BVDSYZ_02780</name>
</gene>
<evidence type="ECO:0000313" key="4">
    <source>
        <dbReference type="Proteomes" id="UP000250069"/>
    </source>
</evidence>
<feature type="domain" description="DUF4467" evidence="2">
    <location>
        <begin position="20"/>
        <end position="112"/>
    </location>
</feature>
<name>A0ABC8D1K8_BACVE</name>
<dbReference type="InterPro" id="IPR028075">
    <property type="entry name" value="DUF4467"/>
</dbReference>
<accession>A0ABC8D1K8</accession>
<keyword evidence="1" id="KW-0472">Membrane</keyword>
<dbReference type="EMBL" id="CP030150">
    <property type="protein sequence ID" value="AWX71013.1"/>
    <property type="molecule type" value="Genomic_DNA"/>
</dbReference>
<organism evidence="3 4">
    <name type="scientific">Bacillus velezensis</name>
    <dbReference type="NCBI Taxonomy" id="492670"/>
    <lineage>
        <taxon>Bacteria</taxon>
        <taxon>Bacillati</taxon>
        <taxon>Bacillota</taxon>
        <taxon>Bacilli</taxon>
        <taxon>Bacillales</taxon>
        <taxon>Bacillaceae</taxon>
        <taxon>Bacillus</taxon>
        <taxon>Bacillus amyloliquefaciens group</taxon>
    </lineage>
</organism>
<evidence type="ECO:0000259" key="2">
    <source>
        <dbReference type="Pfam" id="PF14729"/>
    </source>
</evidence>
<sequence length="154" mass="17934">MSVTFILLLTACTVVNMIMINEVMKQEKKVRKEMRADSDEYKRDNAIIRVYDDGKYIQLAFYQPEESSRRLTAYSYYEKLGDSYEEMAHMPGDGDGDRLGLYKKTPDYKEVKGKETKTMCLFIPDRGTIVLPLSCCVRASMLKCYVDLIIKFRF</sequence>
<proteinExistence type="predicted"/>
<dbReference type="Pfam" id="PF14729">
    <property type="entry name" value="DUF4467"/>
    <property type="match status" value="1"/>
</dbReference>
<reference evidence="3 4" key="1">
    <citation type="submission" date="2018-06" db="EMBL/GenBank/DDBJ databases">
        <title>Complete Genome Sequence of Bacillus velezensis DSYZ, a Plant Growth-Promoting Rhizobacterium with Antifungal Activity.</title>
        <authorList>
            <person name="Du B."/>
            <person name="Ding Y."/>
            <person name="Liu K."/>
            <person name="Yao L."/>
            <person name="Wang C."/>
            <person name="Li H."/>
            <person name="Liu H."/>
        </authorList>
    </citation>
    <scope>NUCLEOTIDE SEQUENCE [LARGE SCALE GENOMIC DNA]</scope>
    <source>
        <strain evidence="3 4">DSYZ</strain>
    </source>
</reference>
<feature type="transmembrane region" description="Helical" evidence="1">
    <location>
        <begin position="6"/>
        <end position="24"/>
    </location>
</feature>
<evidence type="ECO:0000256" key="1">
    <source>
        <dbReference type="SAM" id="Phobius"/>
    </source>
</evidence>
<dbReference type="AlphaFoldDB" id="A0ABC8D1K8"/>
<keyword evidence="1" id="KW-1133">Transmembrane helix</keyword>
<protein>
    <submittedName>
        <fullName evidence="3">Cystatin-like fold lipoprotein</fullName>
    </submittedName>
</protein>
<dbReference type="Proteomes" id="UP000250069">
    <property type="component" value="Chromosome"/>
</dbReference>